<keyword evidence="1" id="KW-1133">Transmembrane helix</keyword>
<dbReference type="RefSeq" id="WP_245756223.1">
    <property type="nucleotide sequence ID" value="NZ_FOOT01000004.1"/>
</dbReference>
<dbReference type="STRING" id="1436961.SAMN05421739_104441"/>
<dbReference type="AlphaFoldDB" id="A0A1I2VYT9"/>
<feature type="signal peptide" evidence="2">
    <location>
        <begin position="1"/>
        <end position="25"/>
    </location>
</feature>
<gene>
    <name evidence="3" type="ORF">SAMN05421739_104441</name>
</gene>
<evidence type="ECO:0000256" key="2">
    <source>
        <dbReference type="SAM" id="SignalP"/>
    </source>
</evidence>
<protein>
    <recommendedName>
        <fullName evidence="5">CcmD family protein</fullName>
    </recommendedName>
</protein>
<evidence type="ECO:0000313" key="4">
    <source>
        <dbReference type="Proteomes" id="UP000198724"/>
    </source>
</evidence>
<feature type="chain" id="PRO_5011750385" description="CcmD family protein" evidence="2">
    <location>
        <begin position="26"/>
        <end position="94"/>
    </location>
</feature>
<accession>A0A1I2VYT9</accession>
<evidence type="ECO:0000313" key="3">
    <source>
        <dbReference type="EMBL" id="SFG94378.1"/>
    </source>
</evidence>
<name>A0A1I2VYT9_9BACT</name>
<dbReference type="EMBL" id="FOOT01000004">
    <property type="protein sequence ID" value="SFG94378.1"/>
    <property type="molecule type" value="Genomic_DNA"/>
</dbReference>
<dbReference type="Pfam" id="PF20077">
    <property type="entry name" value="CcmD_alt"/>
    <property type="match status" value="1"/>
</dbReference>
<evidence type="ECO:0000256" key="1">
    <source>
        <dbReference type="SAM" id="Phobius"/>
    </source>
</evidence>
<dbReference type="Proteomes" id="UP000198724">
    <property type="component" value="Unassembled WGS sequence"/>
</dbReference>
<evidence type="ECO:0008006" key="5">
    <source>
        <dbReference type="Google" id="ProtNLM"/>
    </source>
</evidence>
<keyword evidence="4" id="KW-1185">Reference proteome</keyword>
<feature type="transmembrane region" description="Helical" evidence="1">
    <location>
        <begin position="55"/>
        <end position="75"/>
    </location>
</feature>
<sequence length="94" mass="10319">MKLFKILALSCFILVAAAGLQPAQAQPGQMSEVEFSSAPQTQIEMADTLRQDGKIYVVVVVLLTVLVGTIAYLVTIDRKVSRLEKQLKDDLVNK</sequence>
<proteinExistence type="predicted"/>
<organism evidence="3 4">
    <name type="scientific">Pontibacter chinhatensis</name>
    <dbReference type="NCBI Taxonomy" id="1436961"/>
    <lineage>
        <taxon>Bacteria</taxon>
        <taxon>Pseudomonadati</taxon>
        <taxon>Bacteroidota</taxon>
        <taxon>Cytophagia</taxon>
        <taxon>Cytophagales</taxon>
        <taxon>Hymenobacteraceae</taxon>
        <taxon>Pontibacter</taxon>
    </lineage>
</organism>
<keyword evidence="1" id="KW-0472">Membrane</keyword>
<reference evidence="4" key="1">
    <citation type="submission" date="2016-10" db="EMBL/GenBank/DDBJ databases">
        <authorList>
            <person name="Varghese N."/>
            <person name="Submissions S."/>
        </authorList>
    </citation>
    <scope>NUCLEOTIDE SEQUENCE [LARGE SCALE GENOMIC DNA]</scope>
    <source>
        <strain evidence="4">LP51</strain>
    </source>
</reference>
<keyword evidence="2" id="KW-0732">Signal</keyword>
<keyword evidence="1" id="KW-0812">Transmembrane</keyword>